<evidence type="ECO:0000256" key="2">
    <source>
        <dbReference type="ARBA" id="ARBA00022679"/>
    </source>
</evidence>
<dbReference type="FunCoup" id="A0A7G1GAL4">
    <property type="interactions" value="387"/>
</dbReference>
<reference evidence="8 9" key="1">
    <citation type="submission" date="2018-06" db="EMBL/GenBank/DDBJ databases">
        <title>Genome sequencing of Oceanotoga sp. sy52.</title>
        <authorList>
            <person name="Mori K."/>
        </authorList>
    </citation>
    <scope>NUCLEOTIDE SEQUENCE [LARGE SCALE GENOMIC DNA]</scope>
    <source>
        <strain evidence="9">sy52</strain>
    </source>
</reference>
<dbReference type="UniPathway" id="UPA00074">
    <property type="reaction ID" value="UER00126"/>
</dbReference>
<feature type="site" description="Raises pKa of active site His" evidence="6">
    <location>
        <position position="136"/>
    </location>
</feature>
<dbReference type="NCBIfam" id="TIGR00639">
    <property type="entry name" value="PurN"/>
    <property type="match status" value="1"/>
</dbReference>
<accession>A0A7G1GAL4</accession>
<keyword evidence="3 6" id="KW-0658">Purine biosynthesis</keyword>
<evidence type="ECO:0000313" key="9">
    <source>
        <dbReference type="Proteomes" id="UP000516361"/>
    </source>
</evidence>
<dbReference type="InParanoid" id="A0A7G1GAL4"/>
<comment type="pathway">
    <text evidence="1 6">Purine metabolism; IMP biosynthesis via de novo pathway; N(2)-formyl-N(1)-(5-phospho-D-ribosyl)glycinamide from N(1)-(5-phospho-D-ribosyl)glycinamide (10-formyl THF route): step 1/1.</text>
</comment>
<sequence>MKKIIVLASGNGSNFEALKNENINITHLICNKKNAYVIERAKKLKVPYTIISEKNKIIYNKKLFEKLKNLKFDLIVLAGYMKILPPEIVNYYKNKIVNIHPSLLPAFPGTHSIEKAYNYGVKYTGVTIHYVDEGMDTGKIIEQEIIKIDYTKNIDALETQIHIIEHKIYPKIIKKLLNI</sequence>
<comment type="catalytic activity">
    <reaction evidence="5 6">
        <text>N(1)-(5-phospho-beta-D-ribosyl)glycinamide + (6R)-10-formyltetrahydrofolate = N(2)-formyl-N(1)-(5-phospho-beta-D-ribosyl)glycinamide + (6S)-5,6,7,8-tetrahydrofolate + H(+)</text>
        <dbReference type="Rhea" id="RHEA:15053"/>
        <dbReference type="ChEBI" id="CHEBI:15378"/>
        <dbReference type="ChEBI" id="CHEBI:57453"/>
        <dbReference type="ChEBI" id="CHEBI:143788"/>
        <dbReference type="ChEBI" id="CHEBI:147286"/>
        <dbReference type="ChEBI" id="CHEBI:195366"/>
        <dbReference type="EC" id="2.1.2.2"/>
    </reaction>
</comment>
<evidence type="ECO:0000256" key="3">
    <source>
        <dbReference type="ARBA" id="ARBA00022755"/>
    </source>
</evidence>
<dbReference type="InterPro" id="IPR002376">
    <property type="entry name" value="Formyl_transf_N"/>
</dbReference>
<dbReference type="GO" id="GO:0005829">
    <property type="term" value="C:cytosol"/>
    <property type="evidence" value="ECO:0007669"/>
    <property type="project" value="TreeGrafter"/>
</dbReference>
<dbReference type="AlphaFoldDB" id="A0A7G1GAL4"/>
<name>A0A7G1GAL4_9BACT</name>
<dbReference type="EMBL" id="AP018712">
    <property type="protein sequence ID" value="BBE31212.1"/>
    <property type="molecule type" value="Genomic_DNA"/>
</dbReference>
<feature type="binding site" evidence="6">
    <location>
        <position position="56"/>
    </location>
    <ligand>
        <name>(6R)-10-formyltetrahydrofolate</name>
        <dbReference type="ChEBI" id="CHEBI:195366"/>
    </ligand>
</feature>
<evidence type="ECO:0000313" key="8">
    <source>
        <dbReference type="EMBL" id="BBE31212.1"/>
    </source>
</evidence>
<dbReference type="GO" id="GO:0004644">
    <property type="term" value="F:phosphoribosylglycinamide formyltransferase activity"/>
    <property type="evidence" value="ECO:0007669"/>
    <property type="project" value="UniProtKB-UniRule"/>
</dbReference>
<feature type="binding site" evidence="6">
    <location>
        <begin position="12"/>
        <end position="14"/>
    </location>
    <ligand>
        <name>N(1)-(5-phospho-beta-D-ribosyl)glycinamide</name>
        <dbReference type="ChEBI" id="CHEBI:143788"/>
    </ligand>
</feature>
<comment type="similarity">
    <text evidence="4 6">Belongs to the GART family.</text>
</comment>
<dbReference type="GO" id="GO:0006189">
    <property type="term" value="P:'de novo' IMP biosynthetic process"/>
    <property type="evidence" value="ECO:0007669"/>
    <property type="project" value="UniProtKB-UniRule"/>
</dbReference>
<dbReference type="RefSeq" id="WP_190613616.1">
    <property type="nucleotide sequence ID" value="NZ_AP018712.1"/>
</dbReference>
<keyword evidence="2 6" id="KW-0808">Transferase</keyword>
<protein>
    <recommendedName>
        <fullName evidence="6">Phosphoribosylglycinamide formyltransferase</fullName>
        <ecNumber evidence="6">2.1.2.2</ecNumber>
    </recommendedName>
    <alternativeName>
        <fullName evidence="6">5'-phosphoribosylglycinamide transformylase</fullName>
    </alternativeName>
    <alternativeName>
        <fullName evidence="6">GAR transformylase</fullName>
        <shortName evidence="6">GART</shortName>
    </alternativeName>
</protein>
<dbReference type="PANTHER" id="PTHR43369:SF2">
    <property type="entry name" value="PHOSPHORIBOSYLGLYCINAMIDE FORMYLTRANSFERASE"/>
    <property type="match status" value="1"/>
</dbReference>
<keyword evidence="9" id="KW-1185">Reference proteome</keyword>
<comment type="function">
    <text evidence="6">Catalyzes the transfer of a formyl group from 10-formyltetrahydrofolate to 5-phospho-ribosyl-glycinamide (GAR), producing 5-phospho-ribosyl-N-formylglycinamide (FGAR) and tetrahydrofolate.</text>
</comment>
<dbReference type="PANTHER" id="PTHR43369">
    <property type="entry name" value="PHOSPHORIBOSYLGLYCINAMIDE FORMYLTRANSFERASE"/>
    <property type="match status" value="1"/>
</dbReference>
<proteinExistence type="inferred from homology"/>
<feature type="binding site" evidence="6">
    <location>
        <begin position="81"/>
        <end position="84"/>
    </location>
    <ligand>
        <name>(6R)-10-formyltetrahydrofolate</name>
        <dbReference type="ChEBI" id="CHEBI:195366"/>
    </ligand>
</feature>
<dbReference type="HAMAP" id="MF_01930">
    <property type="entry name" value="PurN"/>
    <property type="match status" value="1"/>
</dbReference>
<dbReference type="KEGG" id="ocy:OSSY52_13530"/>
<dbReference type="PROSITE" id="PS00373">
    <property type="entry name" value="GART"/>
    <property type="match status" value="1"/>
</dbReference>
<dbReference type="InterPro" id="IPR001555">
    <property type="entry name" value="GART_AS"/>
</dbReference>
<evidence type="ECO:0000256" key="6">
    <source>
        <dbReference type="HAMAP-Rule" id="MF_01930"/>
    </source>
</evidence>
<dbReference type="InterPro" id="IPR036477">
    <property type="entry name" value="Formyl_transf_N_sf"/>
</dbReference>
<feature type="domain" description="Formyl transferase N-terminal" evidence="7">
    <location>
        <begin position="2"/>
        <end position="172"/>
    </location>
</feature>
<feature type="binding site" evidence="6">
    <location>
        <position position="98"/>
    </location>
    <ligand>
        <name>(6R)-10-formyltetrahydrofolate</name>
        <dbReference type="ChEBI" id="CHEBI:195366"/>
    </ligand>
</feature>
<feature type="active site" description="Proton donor" evidence="6">
    <location>
        <position position="100"/>
    </location>
</feature>
<evidence type="ECO:0000256" key="5">
    <source>
        <dbReference type="ARBA" id="ARBA00047664"/>
    </source>
</evidence>
<evidence type="ECO:0000256" key="4">
    <source>
        <dbReference type="ARBA" id="ARBA00038440"/>
    </source>
</evidence>
<dbReference type="InterPro" id="IPR004607">
    <property type="entry name" value="GART"/>
</dbReference>
<evidence type="ECO:0000256" key="1">
    <source>
        <dbReference type="ARBA" id="ARBA00005054"/>
    </source>
</evidence>
<dbReference type="SUPFAM" id="SSF53328">
    <property type="entry name" value="Formyltransferase"/>
    <property type="match status" value="1"/>
</dbReference>
<dbReference type="EC" id="2.1.2.2" evidence="6"/>
<dbReference type="Pfam" id="PF00551">
    <property type="entry name" value="Formyl_trans_N"/>
    <property type="match status" value="1"/>
</dbReference>
<evidence type="ECO:0000259" key="7">
    <source>
        <dbReference type="Pfam" id="PF00551"/>
    </source>
</evidence>
<gene>
    <name evidence="6 8" type="primary">purN</name>
    <name evidence="8" type="ORF">OSSY52_13530</name>
</gene>
<dbReference type="CDD" id="cd08645">
    <property type="entry name" value="FMT_core_GART"/>
    <property type="match status" value="1"/>
</dbReference>
<dbReference type="Gene3D" id="3.40.50.170">
    <property type="entry name" value="Formyl transferase, N-terminal domain"/>
    <property type="match status" value="1"/>
</dbReference>
<organism evidence="8 9">
    <name type="scientific">Tepiditoga spiralis</name>
    <dbReference type="NCBI Taxonomy" id="2108365"/>
    <lineage>
        <taxon>Bacteria</taxon>
        <taxon>Thermotogati</taxon>
        <taxon>Thermotogota</taxon>
        <taxon>Thermotogae</taxon>
        <taxon>Petrotogales</taxon>
        <taxon>Petrotogaceae</taxon>
        <taxon>Tepiditoga</taxon>
    </lineage>
</organism>
<dbReference type="Proteomes" id="UP000516361">
    <property type="component" value="Chromosome"/>
</dbReference>